<dbReference type="GO" id="GO:0000455">
    <property type="term" value="P:enzyme-directed rRNA pseudouridine synthesis"/>
    <property type="evidence" value="ECO:0007669"/>
    <property type="project" value="UniProtKB-UniRule"/>
</dbReference>
<dbReference type="HAMAP" id="MF_01116">
    <property type="entry name" value="TSR3"/>
    <property type="match status" value="1"/>
</dbReference>
<feature type="binding site" evidence="6">
    <location>
        <position position="85"/>
    </location>
    <ligand>
        <name>S-adenosyl-L-methionine</name>
        <dbReference type="ChEBI" id="CHEBI:59789"/>
    </ligand>
</feature>
<comment type="catalytic activity">
    <reaction evidence="6">
        <text>an N(1)-methylpseudouridine in rRNA + S-adenosyl-L-methionine = N(1)-methyl-N(3)-[(3S)-3-amino-3-carboxypropyl]pseudouridine in rRNA + S-methyl-5'-thioadenosine + H(+)</text>
        <dbReference type="Rhea" id="RHEA:63296"/>
        <dbReference type="Rhea" id="RHEA-COMP:11634"/>
        <dbReference type="Rhea" id="RHEA-COMP:16310"/>
        <dbReference type="ChEBI" id="CHEBI:15378"/>
        <dbReference type="ChEBI" id="CHEBI:17509"/>
        <dbReference type="ChEBI" id="CHEBI:59789"/>
        <dbReference type="ChEBI" id="CHEBI:74890"/>
        <dbReference type="ChEBI" id="CHEBI:146234"/>
        <dbReference type="EC" id="2.5.1.157"/>
    </reaction>
</comment>
<dbReference type="GO" id="GO:0030490">
    <property type="term" value="P:maturation of SSU-rRNA"/>
    <property type="evidence" value="ECO:0007669"/>
    <property type="project" value="TreeGrafter"/>
</dbReference>
<dbReference type="Pfam" id="PF04068">
    <property type="entry name" value="Fer4_RLI"/>
    <property type="match status" value="1"/>
</dbReference>
<dbReference type="GO" id="GO:0106388">
    <property type="term" value="F:rRNA small subunit aminocarboxypropyltransferase activity"/>
    <property type="evidence" value="ECO:0007669"/>
    <property type="project" value="UniProtKB-EC"/>
</dbReference>
<feature type="compositionally biased region" description="Acidic residues" evidence="7">
    <location>
        <begin position="248"/>
        <end position="258"/>
    </location>
</feature>
<keyword evidence="1" id="KW-0963">Cytoplasm</keyword>
<dbReference type="InterPro" id="IPR022968">
    <property type="entry name" value="Tsr3-like"/>
</dbReference>
<feature type="binding site" evidence="6">
    <location>
        <position position="133"/>
    </location>
    <ligand>
        <name>S-adenosyl-L-methionine</name>
        <dbReference type="ChEBI" id="CHEBI:59789"/>
    </ligand>
</feature>
<feature type="domain" description="RNase L inhibitor RLI-like possible metal-binding" evidence="9">
    <location>
        <begin position="71"/>
        <end position="103"/>
    </location>
</feature>
<evidence type="ECO:0000313" key="10">
    <source>
        <dbReference type="EMBL" id="GFR72090.1"/>
    </source>
</evidence>
<feature type="compositionally biased region" description="Acidic residues" evidence="7">
    <location>
        <begin position="269"/>
        <end position="297"/>
    </location>
</feature>
<dbReference type="EMBL" id="BMAT01011396">
    <property type="protein sequence ID" value="GFR72090.1"/>
    <property type="molecule type" value="Genomic_DNA"/>
</dbReference>
<feature type="compositionally biased region" description="Polar residues" evidence="7">
    <location>
        <begin position="50"/>
        <end position="60"/>
    </location>
</feature>
<proteinExistence type="inferred from homology"/>
<evidence type="ECO:0000256" key="2">
    <source>
        <dbReference type="ARBA" id="ARBA00022517"/>
    </source>
</evidence>
<feature type="region of interest" description="Disordered" evidence="7">
    <location>
        <begin position="238"/>
        <end position="323"/>
    </location>
</feature>
<keyword evidence="5 6" id="KW-0949">S-adenosyl-L-methionine</keyword>
<evidence type="ECO:0000256" key="7">
    <source>
        <dbReference type="SAM" id="MobiDB-lite"/>
    </source>
</evidence>
<feature type="compositionally biased region" description="Basic and acidic residues" evidence="7">
    <location>
        <begin position="259"/>
        <end position="268"/>
    </location>
</feature>
<protein>
    <recommendedName>
        <fullName evidence="6">18S rRNA aminocarboxypropyltransferase</fullName>
        <ecNumber evidence="6">2.5.1.157</ecNumber>
    </recommendedName>
</protein>
<reference evidence="10 11" key="1">
    <citation type="journal article" date="2021" name="Elife">
        <title>Chloroplast acquisition without the gene transfer in kleptoplastic sea slugs, Plakobranchus ocellatus.</title>
        <authorList>
            <person name="Maeda T."/>
            <person name="Takahashi S."/>
            <person name="Yoshida T."/>
            <person name="Shimamura S."/>
            <person name="Takaki Y."/>
            <person name="Nagai Y."/>
            <person name="Toyoda A."/>
            <person name="Suzuki Y."/>
            <person name="Arimoto A."/>
            <person name="Ishii H."/>
            <person name="Satoh N."/>
            <person name="Nishiyama T."/>
            <person name="Hasebe M."/>
            <person name="Maruyama T."/>
            <person name="Minagawa J."/>
            <person name="Obokata J."/>
            <person name="Shigenobu S."/>
        </authorList>
    </citation>
    <scope>NUCLEOTIDE SEQUENCE [LARGE SCALE GENOMIC DNA]</scope>
</reference>
<accession>A0AAV4FGU1</accession>
<sequence length="323" mass="36103">MGKTKRPAAAAKADQKSAKHSSRQNKHNRRSLHQLKISEKDQYGAEEFSPQASERGQNCSGAQAAEFPLDLAMWDLEHCDPKKCSGRKMCRKGVVRTLRLNHKFNGVILSPMGTKCVAPEDRDIVEVHGIAVVDCSWAKLQETPFSKMKGDHARLLPYLVAVNPINYGRPCKLSCVEAFAATLYITGFPALAERLLSIFKWGSSFYPVNREFLDAYASCTTSAEVVAEQEKIMAKQREDSALDKLKEDSDEEEEEDEDSVNKNGKDSVDDNNDDDDDDDDDDGNQEEVDEEDIDDLGGEGSCSDQQDDETLKRIKKKESKEND</sequence>
<evidence type="ECO:0000259" key="8">
    <source>
        <dbReference type="Pfam" id="PF04034"/>
    </source>
</evidence>
<evidence type="ECO:0000256" key="3">
    <source>
        <dbReference type="ARBA" id="ARBA00022552"/>
    </source>
</evidence>
<evidence type="ECO:0000256" key="5">
    <source>
        <dbReference type="ARBA" id="ARBA00022691"/>
    </source>
</evidence>
<dbReference type="Pfam" id="PF04034">
    <property type="entry name" value="Ribo_biogen_C"/>
    <property type="match status" value="1"/>
</dbReference>
<feature type="compositionally biased region" description="Basic and acidic residues" evidence="7">
    <location>
        <begin position="238"/>
        <end position="247"/>
    </location>
</feature>
<name>A0AAV4FGU1_9GAST</name>
<comment type="similarity">
    <text evidence="6">Belongs to the TDD superfamily. TSR3 family.</text>
</comment>
<keyword evidence="2 6" id="KW-0690">Ribosome biogenesis</keyword>
<feature type="binding site" evidence="6">
    <location>
        <position position="156"/>
    </location>
    <ligand>
        <name>S-adenosyl-L-methionine</name>
        <dbReference type="ChEBI" id="CHEBI:59789"/>
    </ligand>
</feature>
<gene>
    <name evidence="10" type="ORF">ElyMa_005696800</name>
</gene>
<dbReference type="PANTHER" id="PTHR20426:SF0">
    <property type="entry name" value="18S RRNA AMINOCARBOXYPROPYLTRANSFERASE"/>
    <property type="match status" value="1"/>
</dbReference>
<dbReference type="PANTHER" id="PTHR20426">
    <property type="entry name" value="RIBOSOME BIOGENESIS PROTEIN TSR3 HOMOLOG"/>
    <property type="match status" value="1"/>
</dbReference>
<comment type="caution">
    <text evidence="6">Lacks conserved residue(s) required for the propagation of feature annotation.</text>
</comment>
<evidence type="ECO:0000313" key="11">
    <source>
        <dbReference type="Proteomes" id="UP000762676"/>
    </source>
</evidence>
<organism evidence="10 11">
    <name type="scientific">Elysia marginata</name>
    <dbReference type="NCBI Taxonomy" id="1093978"/>
    <lineage>
        <taxon>Eukaryota</taxon>
        <taxon>Metazoa</taxon>
        <taxon>Spiralia</taxon>
        <taxon>Lophotrochozoa</taxon>
        <taxon>Mollusca</taxon>
        <taxon>Gastropoda</taxon>
        <taxon>Heterobranchia</taxon>
        <taxon>Euthyneura</taxon>
        <taxon>Panpulmonata</taxon>
        <taxon>Sacoglossa</taxon>
        <taxon>Placobranchoidea</taxon>
        <taxon>Plakobranchidae</taxon>
        <taxon>Elysia</taxon>
    </lineage>
</organism>
<dbReference type="EC" id="2.5.1.157" evidence="6"/>
<dbReference type="GO" id="GO:1904047">
    <property type="term" value="F:S-adenosyl-L-methionine binding"/>
    <property type="evidence" value="ECO:0007669"/>
    <property type="project" value="UniProtKB-UniRule"/>
</dbReference>
<comment type="caution">
    <text evidence="10">The sequence shown here is derived from an EMBL/GenBank/DDBJ whole genome shotgun (WGS) entry which is preliminary data.</text>
</comment>
<evidence type="ECO:0000256" key="6">
    <source>
        <dbReference type="HAMAP-Rule" id="MF_03146"/>
    </source>
</evidence>
<keyword evidence="11" id="KW-1185">Reference proteome</keyword>
<dbReference type="Proteomes" id="UP000762676">
    <property type="component" value="Unassembled WGS sequence"/>
</dbReference>
<dbReference type="InterPro" id="IPR007209">
    <property type="entry name" value="RNaseL-inhib-like_metal-bd_dom"/>
</dbReference>
<dbReference type="AlphaFoldDB" id="A0AAV4FGU1"/>
<keyword evidence="4 6" id="KW-0808">Transferase</keyword>
<dbReference type="InterPro" id="IPR007177">
    <property type="entry name" value="Tsr3_C"/>
</dbReference>
<feature type="compositionally biased region" description="Basic residues" evidence="7">
    <location>
        <begin position="18"/>
        <end position="33"/>
    </location>
</feature>
<feature type="region of interest" description="Disordered" evidence="7">
    <location>
        <begin position="1"/>
        <end position="60"/>
    </location>
</feature>
<evidence type="ECO:0000256" key="1">
    <source>
        <dbReference type="ARBA" id="ARBA00022490"/>
    </source>
</evidence>
<feature type="domain" description="16S/18S rRNA aminocarboxypropyltransferase Tsr3 C-terminal" evidence="8">
    <location>
        <begin position="107"/>
        <end position="233"/>
    </location>
</feature>
<evidence type="ECO:0000259" key="9">
    <source>
        <dbReference type="Pfam" id="PF04068"/>
    </source>
</evidence>
<evidence type="ECO:0000256" key="4">
    <source>
        <dbReference type="ARBA" id="ARBA00022679"/>
    </source>
</evidence>
<keyword evidence="3 6" id="KW-0698">rRNA processing</keyword>
<comment type="function">
    <text evidence="6">Aminocarboxypropyltransferase that catalyzes the aminocarboxypropyl transfer on pseudouridine in 18S rRNA. It constitutes the last step in biosynthesis of the hypermodified N1-methyl-N3-(3-amino-3-carboxypropyl) pseudouridine (m1acp3-Psi).</text>
</comment>
<dbReference type="NCBIfam" id="NF002621">
    <property type="entry name" value="PRK02287.1"/>
    <property type="match status" value="1"/>
</dbReference>